<dbReference type="OrthoDB" id="422827at2759"/>
<dbReference type="Proteomes" id="UP001150925">
    <property type="component" value="Unassembled WGS sequence"/>
</dbReference>
<dbReference type="GO" id="GO:0046513">
    <property type="term" value="P:ceramide biosynthetic process"/>
    <property type="evidence" value="ECO:0007669"/>
    <property type="project" value="TreeGrafter"/>
</dbReference>
<dbReference type="PANTHER" id="PTHR21290">
    <property type="entry name" value="SPHINGOMYELIN SYNTHETASE"/>
    <property type="match status" value="1"/>
</dbReference>
<dbReference type="InterPro" id="IPR045221">
    <property type="entry name" value="Sphingomyelin_synth-like"/>
</dbReference>
<evidence type="ECO:0000256" key="6">
    <source>
        <dbReference type="ARBA" id="ARBA00022989"/>
    </source>
</evidence>
<dbReference type="GO" id="GO:0005886">
    <property type="term" value="C:plasma membrane"/>
    <property type="evidence" value="ECO:0007669"/>
    <property type="project" value="TreeGrafter"/>
</dbReference>
<accession>A0A9W8APL7</accession>
<evidence type="ECO:0000256" key="9">
    <source>
        <dbReference type="SAM" id="Phobius"/>
    </source>
</evidence>
<evidence type="ECO:0000256" key="2">
    <source>
        <dbReference type="ARBA" id="ARBA00005441"/>
    </source>
</evidence>
<proteinExistence type="inferred from homology"/>
<gene>
    <name evidence="11" type="ORF">IWQ62_004148</name>
</gene>
<evidence type="ECO:0000256" key="3">
    <source>
        <dbReference type="ARBA" id="ARBA00022679"/>
    </source>
</evidence>
<dbReference type="GO" id="GO:0033188">
    <property type="term" value="F:sphingomyelin synthase activity"/>
    <property type="evidence" value="ECO:0007669"/>
    <property type="project" value="TreeGrafter"/>
</dbReference>
<keyword evidence="8 9" id="KW-0472">Membrane</keyword>
<evidence type="ECO:0000256" key="7">
    <source>
        <dbReference type="ARBA" id="ARBA00023098"/>
    </source>
</evidence>
<sequence length="379" mass="43518">MPGTLSLGQLPRRLLSHFAKAPKQVSRWELLRTLLAVVYLFVVAYVMVFFQQFSDRRWRRADPKLRDLAFDWFPFVDRVDVADGLVTSSLAIVVFGNLLLIANWRNRIVFVRRCLWLIGTLYFFRSFTLIVTTLPSPRDCVPAVTETVADMFLVGLKMIISETKACTDNIYSGHTVILVSSFLLWRVHTRHTLIIAYTLLHTIAGVILVLFTHLHYFVDILVAIFFTYAWFSLYFYALDLAVHKHYRLTPYRLCCNCQPLAPLGKRMLKSLIYIPRRQAQDSGVYHDTLPLSMANGGRNSMLSQSASQWPNGVTMEEYQALAFTPRILNNGIPRLISWMDGLDLRIAEAALDPSPYDACPLHYHKEISPLPMMTQVHPF</sequence>
<keyword evidence="4 9" id="KW-0812">Transmembrane</keyword>
<dbReference type="GO" id="GO:0005789">
    <property type="term" value="C:endoplasmic reticulum membrane"/>
    <property type="evidence" value="ECO:0007669"/>
    <property type="project" value="TreeGrafter"/>
</dbReference>
<dbReference type="AlphaFoldDB" id="A0A9W8APL7"/>
<name>A0A9W8APL7_9FUNG</name>
<comment type="similarity">
    <text evidence="2">Belongs to the sphingomyelin synthase family.</text>
</comment>
<feature type="transmembrane region" description="Helical" evidence="9">
    <location>
        <begin position="170"/>
        <end position="187"/>
    </location>
</feature>
<evidence type="ECO:0000256" key="4">
    <source>
        <dbReference type="ARBA" id="ARBA00022692"/>
    </source>
</evidence>
<evidence type="ECO:0000256" key="5">
    <source>
        <dbReference type="ARBA" id="ARBA00022919"/>
    </source>
</evidence>
<feature type="domain" description="Sphingomyelin synthase-like" evidence="10">
    <location>
        <begin position="166"/>
        <end position="234"/>
    </location>
</feature>
<keyword evidence="5" id="KW-0746">Sphingolipid metabolism</keyword>
<dbReference type="PANTHER" id="PTHR21290:SF25">
    <property type="entry name" value="SPHINGOMYELIN SYNTHASE-RELATED PROTEIN 1"/>
    <property type="match status" value="1"/>
</dbReference>
<keyword evidence="7" id="KW-0443">Lipid metabolism</keyword>
<feature type="transmembrane region" description="Helical" evidence="9">
    <location>
        <begin position="30"/>
        <end position="50"/>
    </location>
</feature>
<organism evidence="11 12">
    <name type="scientific">Dispira parvispora</name>
    <dbReference type="NCBI Taxonomy" id="1520584"/>
    <lineage>
        <taxon>Eukaryota</taxon>
        <taxon>Fungi</taxon>
        <taxon>Fungi incertae sedis</taxon>
        <taxon>Zoopagomycota</taxon>
        <taxon>Kickxellomycotina</taxon>
        <taxon>Dimargaritomycetes</taxon>
        <taxon>Dimargaritales</taxon>
        <taxon>Dimargaritaceae</taxon>
        <taxon>Dispira</taxon>
    </lineage>
</organism>
<evidence type="ECO:0000256" key="8">
    <source>
        <dbReference type="ARBA" id="ARBA00023136"/>
    </source>
</evidence>
<feature type="transmembrane region" description="Helical" evidence="9">
    <location>
        <begin position="81"/>
        <end position="102"/>
    </location>
</feature>
<evidence type="ECO:0000256" key="1">
    <source>
        <dbReference type="ARBA" id="ARBA00004141"/>
    </source>
</evidence>
<dbReference type="GO" id="GO:0000139">
    <property type="term" value="C:Golgi membrane"/>
    <property type="evidence" value="ECO:0007669"/>
    <property type="project" value="TreeGrafter"/>
</dbReference>
<keyword evidence="6 9" id="KW-1133">Transmembrane helix</keyword>
<dbReference type="Pfam" id="PF14360">
    <property type="entry name" value="PAP2_C"/>
    <property type="match status" value="1"/>
</dbReference>
<comment type="subcellular location">
    <subcellularLocation>
        <location evidence="1">Membrane</location>
        <topology evidence="1">Multi-pass membrane protein</topology>
    </subcellularLocation>
</comment>
<dbReference type="GO" id="GO:0047493">
    <property type="term" value="F:ceramide cholinephosphotransferase activity"/>
    <property type="evidence" value="ECO:0007669"/>
    <property type="project" value="TreeGrafter"/>
</dbReference>
<evidence type="ECO:0000259" key="10">
    <source>
        <dbReference type="Pfam" id="PF14360"/>
    </source>
</evidence>
<comment type="caution">
    <text evidence="11">The sequence shown here is derived from an EMBL/GenBank/DDBJ whole genome shotgun (WGS) entry which is preliminary data.</text>
</comment>
<feature type="transmembrane region" description="Helical" evidence="9">
    <location>
        <begin position="194"/>
        <end position="214"/>
    </location>
</feature>
<feature type="transmembrane region" description="Helical" evidence="9">
    <location>
        <begin position="220"/>
        <end position="242"/>
    </location>
</feature>
<keyword evidence="12" id="KW-1185">Reference proteome</keyword>
<keyword evidence="3" id="KW-0808">Transferase</keyword>
<protein>
    <recommendedName>
        <fullName evidence="10">Sphingomyelin synthase-like domain-containing protein</fullName>
    </recommendedName>
</protein>
<feature type="transmembrane region" description="Helical" evidence="9">
    <location>
        <begin position="114"/>
        <end position="134"/>
    </location>
</feature>
<evidence type="ECO:0000313" key="11">
    <source>
        <dbReference type="EMBL" id="KAJ1960648.1"/>
    </source>
</evidence>
<evidence type="ECO:0000313" key="12">
    <source>
        <dbReference type="Proteomes" id="UP001150925"/>
    </source>
</evidence>
<dbReference type="InterPro" id="IPR025749">
    <property type="entry name" value="Sphingomyelin_synth-like_dom"/>
</dbReference>
<dbReference type="EMBL" id="JANBPY010001296">
    <property type="protein sequence ID" value="KAJ1960648.1"/>
    <property type="molecule type" value="Genomic_DNA"/>
</dbReference>
<reference evidence="11" key="1">
    <citation type="submission" date="2022-07" db="EMBL/GenBank/DDBJ databases">
        <title>Phylogenomic reconstructions and comparative analyses of Kickxellomycotina fungi.</title>
        <authorList>
            <person name="Reynolds N.K."/>
            <person name="Stajich J.E."/>
            <person name="Barry K."/>
            <person name="Grigoriev I.V."/>
            <person name="Crous P."/>
            <person name="Smith M.E."/>
        </authorList>
    </citation>
    <scope>NUCLEOTIDE SEQUENCE</scope>
    <source>
        <strain evidence="11">RSA 1196</strain>
    </source>
</reference>